<keyword evidence="10" id="KW-0732">Signal</keyword>
<dbReference type="PROSITE" id="PS51007">
    <property type="entry name" value="CYTC"/>
    <property type="match status" value="1"/>
</dbReference>
<dbReference type="Pfam" id="PF13442">
    <property type="entry name" value="Cytochrome_CBB3"/>
    <property type="match status" value="1"/>
</dbReference>
<evidence type="ECO:0000256" key="8">
    <source>
        <dbReference type="ARBA" id="ARBA00023078"/>
    </source>
</evidence>
<keyword evidence="4 9" id="KW-0349">Heme</keyword>
<evidence type="ECO:0000256" key="1">
    <source>
        <dbReference type="ARBA" id="ARBA00004518"/>
    </source>
</evidence>
<keyword evidence="5 9" id="KW-0479">Metal-binding</keyword>
<evidence type="ECO:0000313" key="13">
    <source>
        <dbReference type="Proteomes" id="UP000729733"/>
    </source>
</evidence>
<comment type="subcellular location">
    <subcellularLocation>
        <location evidence="1">Cellular thylakoid lumen</location>
    </subcellularLocation>
</comment>
<dbReference type="InterPro" id="IPR009056">
    <property type="entry name" value="Cyt_c-like_dom"/>
</dbReference>
<keyword evidence="7 9" id="KW-0408">Iron</keyword>
<dbReference type="PANTHER" id="PTHR34688:SF2">
    <property type="entry name" value="CYTOCHROME C6, CHLOROPLASTIC"/>
    <property type="match status" value="1"/>
</dbReference>
<gene>
    <name evidence="12" type="ORF">I4641_03160</name>
</gene>
<dbReference type="GO" id="GO:0009055">
    <property type="term" value="F:electron transfer activity"/>
    <property type="evidence" value="ECO:0007669"/>
    <property type="project" value="InterPro"/>
</dbReference>
<evidence type="ECO:0000259" key="11">
    <source>
        <dbReference type="PROSITE" id="PS51007"/>
    </source>
</evidence>
<dbReference type="GO" id="GO:0020037">
    <property type="term" value="F:heme binding"/>
    <property type="evidence" value="ECO:0007669"/>
    <property type="project" value="InterPro"/>
</dbReference>
<comment type="similarity">
    <text evidence="2">Belongs to the cytochrome c family. PetJ subfamily.</text>
</comment>
<dbReference type="PANTHER" id="PTHR34688">
    <property type="entry name" value="CYTOCHROME C6, CHLOROPLASTIC"/>
    <property type="match status" value="1"/>
</dbReference>
<evidence type="ECO:0000313" key="12">
    <source>
        <dbReference type="EMBL" id="MCC0175979.1"/>
    </source>
</evidence>
<dbReference type="Proteomes" id="UP000729733">
    <property type="component" value="Unassembled WGS sequence"/>
</dbReference>
<dbReference type="GO" id="GO:0005506">
    <property type="term" value="F:iron ion binding"/>
    <property type="evidence" value="ECO:0007669"/>
    <property type="project" value="InterPro"/>
</dbReference>
<evidence type="ECO:0000256" key="4">
    <source>
        <dbReference type="ARBA" id="ARBA00022617"/>
    </source>
</evidence>
<dbReference type="InterPro" id="IPR023655">
    <property type="entry name" value="Cyt_C6"/>
</dbReference>
<dbReference type="InterPro" id="IPR008168">
    <property type="entry name" value="Cyt_C_IC"/>
</dbReference>
<name>A0A964FFS2_9CYAN</name>
<keyword evidence="8" id="KW-0793">Thylakoid</keyword>
<dbReference type="AlphaFoldDB" id="A0A964FFS2"/>
<keyword evidence="6" id="KW-0249">Electron transport</keyword>
<evidence type="ECO:0000256" key="10">
    <source>
        <dbReference type="SAM" id="SignalP"/>
    </source>
</evidence>
<proteinExistence type="inferred from homology"/>
<evidence type="ECO:0000256" key="2">
    <source>
        <dbReference type="ARBA" id="ARBA00009650"/>
    </source>
</evidence>
<dbReference type="Gene3D" id="1.10.760.10">
    <property type="entry name" value="Cytochrome c-like domain"/>
    <property type="match status" value="1"/>
</dbReference>
<protein>
    <submittedName>
        <fullName evidence="12">C-type cytochrome</fullName>
    </submittedName>
</protein>
<evidence type="ECO:0000256" key="5">
    <source>
        <dbReference type="ARBA" id="ARBA00022723"/>
    </source>
</evidence>
<feature type="signal peptide" evidence="10">
    <location>
        <begin position="1"/>
        <end position="28"/>
    </location>
</feature>
<dbReference type="EMBL" id="JADWDC010000005">
    <property type="protein sequence ID" value="MCC0175979.1"/>
    <property type="molecule type" value="Genomic_DNA"/>
</dbReference>
<organism evidence="12 13">
    <name type="scientific">Waterburya agarophytonicola KI4</name>
    <dbReference type="NCBI Taxonomy" id="2874699"/>
    <lineage>
        <taxon>Bacteria</taxon>
        <taxon>Bacillati</taxon>
        <taxon>Cyanobacteriota</taxon>
        <taxon>Cyanophyceae</taxon>
        <taxon>Pleurocapsales</taxon>
        <taxon>Hyellaceae</taxon>
        <taxon>Waterburya</taxon>
        <taxon>Waterburya agarophytonicola</taxon>
    </lineage>
</organism>
<reference evidence="12" key="1">
    <citation type="journal article" date="2021" name="Antonie Van Leeuwenhoek">
        <title>Draft genome and description of Waterburya agarophytonicola gen. nov. sp. nov. (Pleurocapsales, Cyanobacteria): a seaweed symbiont.</title>
        <authorList>
            <person name="Bonthond G."/>
            <person name="Shalygin S."/>
            <person name="Bayer T."/>
            <person name="Weinberger F."/>
        </authorList>
    </citation>
    <scope>NUCLEOTIDE SEQUENCE</scope>
    <source>
        <strain evidence="12">KI4</strain>
    </source>
</reference>
<accession>A0A964FFS2</accession>
<comment type="caution">
    <text evidence="12">The sequence shown here is derived from an EMBL/GenBank/DDBJ whole genome shotgun (WGS) entry which is preliminary data.</text>
</comment>
<feature type="domain" description="Cytochrome c" evidence="11">
    <location>
        <begin position="32"/>
        <end position="112"/>
    </location>
</feature>
<evidence type="ECO:0000256" key="9">
    <source>
        <dbReference type="PROSITE-ProRule" id="PRU00433"/>
    </source>
</evidence>
<keyword evidence="3" id="KW-0813">Transport</keyword>
<evidence type="ECO:0000256" key="3">
    <source>
        <dbReference type="ARBA" id="ARBA00022448"/>
    </source>
</evidence>
<dbReference type="InterPro" id="IPR036909">
    <property type="entry name" value="Cyt_c-like_dom_sf"/>
</dbReference>
<evidence type="ECO:0000256" key="6">
    <source>
        <dbReference type="ARBA" id="ARBA00022982"/>
    </source>
</evidence>
<evidence type="ECO:0000256" key="7">
    <source>
        <dbReference type="ARBA" id="ARBA00023004"/>
    </source>
</evidence>
<dbReference type="GO" id="GO:0031979">
    <property type="term" value="C:plasma membrane-derived thylakoid lumen"/>
    <property type="evidence" value="ECO:0007669"/>
    <property type="project" value="UniProtKB-SubCell"/>
</dbReference>
<feature type="chain" id="PRO_5037836329" evidence="10">
    <location>
        <begin position="29"/>
        <end position="117"/>
    </location>
</feature>
<keyword evidence="13" id="KW-1185">Reference proteome</keyword>
<sequence>MDFALHKLGISIIAFSLCLIFLTNPVLADSATNLDNGAKVFQANCAGCHVKGGNIVRRGKNLKLKALHKYKVDNVDAIASLVNHGKGIMSAYGDKLTQQEIADVSAFVLKKAIAGWK</sequence>
<dbReference type="SUPFAM" id="SSF46626">
    <property type="entry name" value="Cytochrome c"/>
    <property type="match status" value="1"/>
</dbReference>
<dbReference type="PRINTS" id="PR00605">
    <property type="entry name" value="CYTCHROMECIC"/>
</dbReference>